<keyword evidence="4" id="KW-0143">Chaperone</keyword>
<feature type="binding site" evidence="5">
    <location>
        <position position="94"/>
    </location>
    <ligand>
        <name>ATP</name>
        <dbReference type="ChEBI" id="CHEBI:30616"/>
    </ligand>
</feature>
<dbReference type="SUPFAM" id="SSF54211">
    <property type="entry name" value="Ribosomal protein S5 domain 2-like"/>
    <property type="match status" value="1"/>
</dbReference>
<feature type="compositionally biased region" description="Acidic residues" evidence="6">
    <location>
        <begin position="277"/>
        <end position="320"/>
    </location>
</feature>
<dbReference type="Pfam" id="PF00183">
    <property type="entry name" value="HSP90"/>
    <property type="match status" value="1"/>
</dbReference>
<dbReference type="SMART" id="SM00387">
    <property type="entry name" value="HATPase_c"/>
    <property type="match status" value="1"/>
</dbReference>
<evidence type="ECO:0000256" key="7">
    <source>
        <dbReference type="SAM" id="SignalP"/>
    </source>
</evidence>
<dbReference type="Gene3D" id="3.30.230.80">
    <property type="match status" value="1"/>
</dbReference>
<dbReference type="InterPro" id="IPR020575">
    <property type="entry name" value="Hsp90_N"/>
</dbReference>
<feature type="region of interest" description="Disordered" evidence="6">
    <location>
        <begin position="277"/>
        <end position="323"/>
    </location>
</feature>
<dbReference type="Pfam" id="PF13589">
    <property type="entry name" value="HATPase_c_3"/>
    <property type="match status" value="1"/>
</dbReference>
<protein>
    <recommendedName>
        <fullName evidence="8">Histidine kinase/HSP90-like ATPase domain-containing protein</fullName>
    </recommendedName>
</protein>
<feature type="region of interest" description="Disordered" evidence="6">
    <location>
        <begin position="474"/>
        <end position="521"/>
    </location>
</feature>
<evidence type="ECO:0000256" key="2">
    <source>
        <dbReference type="ARBA" id="ARBA00022741"/>
    </source>
</evidence>
<dbReference type="PIRSF" id="PIRSF002583">
    <property type="entry name" value="Hsp90"/>
    <property type="match status" value="1"/>
</dbReference>
<dbReference type="NCBIfam" id="NF003555">
    <property type="entry name" value="PRK05218.1"/>
    <property type="match status" value="1"/>
</dbReference>
<proteinExistence type="inferred from homology"/>
<dbReference type="FunFam" id="3.30.565.10:FF:000005">
    <property type="entry name" value="Heat shock protein 90"/>
    <property type="match status" value="1"/>
</dbReference>
<keyword evidence="7" id="KW-0732">Signal</keyword>
<evidence type="ECO:0000256" key="6">
    <source>
        <dbReference type="SAM" id="MobiDB-lite"/>
    </source>
</evidence>
<feature type="binding site" evidence="5">
    <location>
        <begin position="156"/>
        <end position="157"/>
    </location>
    <ligand>
        <name>ATP</name>
        <dbReference type="ChEBI" id="CHEBI:30616"/>
    </ligand>
</feature>
<dbReference type="InterPro" id="IPR020568">
    <property type="entry name" value="Ribosomal_Su5_D2-typ_SF"/>
</dbReference>
<dbReference type="PRINTS" id="PR00775">
    <property type="entry name" value="HEATSHOCK90"/>
</dbReference>
<feature type="binding site" evidence="5">
    <location>
        <position position="90"/>
    </location>
    <ligand>
        <name>ATP</name>
        <dbReference type="ChEBI" id="CHEBI:30616"/>
    </ligand>
</feature>
<dbReference type="CDD" id="cd16927">
    <property type="entry name" value="HATPase_Hsp90-like"/>
    <property type="match status" value="1"/>
</dbReference>
<dbReference type="InterPro" id="IPR036890">
    <property type="entry name" value="HATPase_C_sf"/>
</dbReference>
<feature type="binding site" evidence="5">
    <location>
        <position position="141"/>
    </location>
    <ligand>
        <name>ATP</name>
        <dbReference type="ChEBI" id="CHEBI:30616"/>
    </ligand>
</feature>
<dbReference type="EMBL" id="CAMPGE010025778">
    <property type="protein sequence ID" value="CAI2383503.1"/>
    <property type="molecule type" value="Genomic_DNA"/>
</dbReference>
<dbReference type="GO" id="GO:0016887">
    <property type="term" value="F:ATP hydrolysis activity"/>
    <property type="evidence" value="ECO:0007669"/>
    <property type="project" value="InterPro"/>
</dbReference>
<dbReference type="InterPro" id="IPR037196">
    <property type="entry name" value="HSP90_C"/>
</dbReference>
<sequence length="842" mass="96167">MKLSTLLLLTLLLSLVCFAGYNRAEEDLDEEPVSALDEDDDSLDADGLTPEQAELLQESEESFDFEADTSRILDIFINSLYSHKEIFLRELISNASDALDKVKYKSLKDPEYMGDQDKMDIRIEFDKDAKTISFTDTGIGMTKADLIKSLGTIASSGTTTFLEAMGKTEDMNLIGQFGVGFYSSYLVANKVTVTSKNNDDPHQHIWKSAADGKFAVNQDPRGNTLKRGTKITLHLKADAVEFCDQEKLMELVKKYSLFINYPIYLYTSKEVTKQVEIEDEDLIGDDEYDDEDTETDEITDDIEVTEEEDDDEDDEDDEDADNKKTITETIWEWELVNDKKAIWLRSKNEVTEEEYFDLYKGIAKDSEDPLAYTHFSAEGDVDFKSVLFIPPGKGGDMFESYYGKSSSLKLYVKRVLINDEFEDLMPRYLSFIRGVVDSDSFPLNVAREELQQSKLLKVVSKKLVRKALDMMRMMAEEEEEDDDETEEDYDDDEDDEEIEDVEEDVEDTTEDDEGETEQEESDYEVFWKAFGKNIKLGVIEDATNRSKLAKLLRFYTTSSQDELSSLDEYISRCPSDQDAIYYMPGDSVEAILKSPLLKKFNKHGIEVLMLNDPIDEFTMQHLSEYKGKKMKSIAKEDGNAFLSGADQKKRNNVIKDMYKPLTDWWKKHLGKRVEKVAISTRLVDEPAYVFTSQYGYSAHMEKVNRAQAFANQEKAADYMLAKKHFELNPHHPVMRELLERVKATGGSPEESTVKTMDLIYNVALLNSGFVIDDPSEISGTMQEILRAELGLERTGDFDELEIDIEEEYGDDEDDEGIEAEIPDDDNYPEDDGEEEEGHDGDL</sequence>
<accession>A0AAD1Y1G8</accession>
<dbReference type="Gene3D" id="3.30.565.10">
    <property type="entry name" value="Histidine kinase-like ATPase, C-terminal domain"/>
    <property type="match status" value="1"/>
</dbReference>
<reference evidence="9" key="1">
    <citation type="submission" date="2023-07" db="EMBL/GenBank/DDBJ databases">
        <authorList>
            <consortium name="AG Swart"/>
            <person name="Singh M."/>
            <person name="Singh A."/>
            <person name="Seah K."/>
            <person name="Emmerich C."/>
        </authorList>
    </citation>
    <scope>NUCLEOTIDE SEQUENCE</scope>
    <source>
        <strain evidence="9">DP1</strain>
    </source>
</reference>
<feature type="region of interest" description="Disordered" evidence="6">
    <location>
        <begin position="796"/>
        <end position="842"/>
    </location>
</feature>
<name>A0AAD1Y1G8_EUPCR</name>
<dbReference type="InterPro" id="IPR019805">
    <property type="entry name" value="Heat_shock_protein_90_CS"/>
</dbReference>
<feature type="domain" description="Histidine kinase/HSP90-like ATPase" evidence="8">
    <location>
        <begin position="83"/>
        <end position="239"/>
    </location>
</feature>
<evidence type="ECO:0000256" key="4">
    <source>
        <dbReference type="ARBA" id="ARBA00023186"/>
    </source>
</evidence>
<dbReference type="SUPFAM" id="SSF55874">
    <property type="entry name" value="ATPase domain of HSP90 chaperone/DNA topoisomerase II/histidine kinase"/>
    <property type="match status" value="1"/>
</dbReference>
<feature type="compositionally biased region" description="Acidic residues" evidence="6">
    <location>
        <begin position="476"/>
        <end position="521"/>
    </location>
</feature>
<gene>
    <name evidence="9" type="ORF">ECRASSUSDP1_LOCUS25005</name>
</gene>
<keyword evidence="3 5" id="KW-0067">ATP-binding</keyword>
<dbReference type="InterPro" id="IPR001404">
    <property type="entry name" value="Hsp90_fam"/>
</dbReference>
<feature type="binding site" evidence="5">
    <location>
        <position position="136"/>
    </location>
    <ligand>
        <name>ATP</name>
        <dbReference type="ChEBI" id="CHEBI:30616"/>
    </ligand>
</feature>
<dbReference type="Gene3D" id="1.20.120.790">
    <property type="entry name" value="Heat shock protein 90, C-terminal domain"/>
    <property type="match status" value="1"/>
</dbReference>
<evidence type="ECO:0000313" key="9">
    <source>
        <dbReference type="EMBL" id="CAI2383503.1"/>
    </source>
</evidence>
<evidence type="ECO:0000259" key="8">
    <source>
        <dbReference type="SMART" id="SM00387"/>
    </source>
</evidence>
<evidence type="ECO:0000256" key="1">
    <source>
        <dbReference type="ARBA" id="ARBA00008239"/>
    </source>
</evidence>
<feature type="binding site" evidence="5">
    <location>
        <position position="229"/>
    </location>
    <ligand>
        <name>ATP</name>
        <dbReference type="ChEBI" id="CHEBI:30616"/>
    </ligand>
</feature>
<feature type="signal peptide" evidence="7">
    <location>
        <begin position="1"/>
        <end position="24"/>
    </location>
</feature>
<organism evidence="9 10">
    <name type="scientific">Euplotes crassus</name>
    <dbReference type="NCBI Taxonomy" id="5936"/>
    <lineage>
        <taxon>Eukaryota</taxon>
        <taxon>Sar</taxon>
        <taxon>Alveolata</taxon>
        <taxon>Ciliophora</taxon>
        <taxon>Intramacronucleata</taxon>
        <taxon>Spirotrichea</taxon>
        <taxon>Hypotrichia</taxon>
        <taxon>Euplotida</taxon>
        <taxon>Euplotidae</taxon>
        <taxon>Moneuplotes</taxon>
    </lineage>
</organism>
<feature type="binding site" evidence="5">
    <location>
        <begin position="176"/>
        <end position="181"/>
    </location>
    <ligand>
        <name>ATP</name>
        <dbReference type="ChEBI" id="CHEBI:30616"/>
    </ligand>
</feature>
<dbReference type="HAMAP" id="MF_00505">
    <property type="entry name" value="HSP90"/>
    <property type="match status" value="1"/>
</dbReference>
<feature type="compositionally biased region" description="Acidic residues" evidence="6">
    <location>
        <begin position="797"/>
        <end position="842"/>
    </location>
</feature>
<feature type="binding site" evidence="5">
    <location>
        <position position="447"/>
    </location>
    <ligand>
        <name>ATP</name>
        <dbReference type="ChEBI" id="CHEBI:30616"/>
    </ligand>
</feature>
<dbReference type="Gene3D" id="3.40.50.11260">
    <property type="match status" value="1"/>
</dbReference>
<comment type="caution">
    <text evidence="9">The sequence shown here is derived from an EMBL/GenBank/DDBJ whole genome shotgun (WGS) entry which is preliminary data.</text>
</comment>
<dbReference type="GO" id="GO:0140662">
    <property type="term" value="F:ATP-dependent protein folding chaperone"/>
    <property type="evidence" value="ECO:0007669"/>
    <property type="project" value="InterPro"/>
</dbReference>
<keyword evidence="10" id="KW-1185">Reference proteome</keyword>
<dbReference type="Proteomes" id="UP001295684">
    <property type="component" value="Unassembled WGS sequence"/>
</dbReference>
<dbReference type="PANTHER" id="PTHR11528">
    <property type="entry name" value="HEAT SHOCK PROTEIN 90 FAMILY MEMBER"/>
    <property type="match status" value="1"/>
</dbReference>
<dbReference type="SUPFAM" id="SSF110942">
    <property type="entry name" value="HSP90 C-terminal domain"/>
    <property type="match status" value="1"/>
</dbReference>
<evidence type="ECO:0000256" key="3">
    <source>
        <dbReference type="ARBA" id="ARBA00022840"/>
    </source>
</evidence>
<dbReference type="GO" id="GO:0051082">
    <property type="term" value="F:unfolded protein binding"/>
    <property type="evidence" value="ECO:0007669"/>
    <property type="project" value="InterPro"/>
</dbReference>
<feature type="chain" id="PRO_5042096715" description="Histidine kinase/HSP90-like ATPase domain-containing protein" evidence="7">
    <location>
        <begin position="25"/>
        <end position="842"/>
    </location>
</feature>
<evidence type="ECO:0000313" key="10">
    <source>
        <dbReference type="Proteomes" id="UP001295684"/>
    </source>
</evidence>
<dbReference type="InterPro" id="IPR003594">
    <property type="entry name" value="HATPase_dom"/>
</dbReference>
<evidence type="ECO:0000256" key="5">
    <source>
        <dbReference type="PIRSR" id="PIRSR002583-1"/>
    </source>
</evidence>
<dbReference type="AlphaFoldDB" id="A0AAD1Y1G8"/>
<comment type="similarity">
    <text evidence="1">Belongs to the heat shock protein 90 family.</text>
</comment>
<keyword evidence="2 5" id="KW-0547">Nucleotide-binding</keyword>
<dbReference type="PROSITE" id="PS00298">
    <property type="entry name" value="HSP90"/>
    <property type="match status" value="1"/>
</dbReference>
<dbReference type="GO" id="GO:0005524">
    <property type="term" value="F:ATP binding"/>
    <property type="evidence" value="ECO:0007669"/>
    <property type="project" value="UniProtKB-KW"/>
</dbReference>